<dbReference type="STRING" id="1172194.WQQ_04540"/>
<dbReference type="Proteomes" id="UP000003704">
    <property type="component" value="Unassembled WGS sequence"/>
</dbReference>
<feature type="region of interest" description="Disordered" evidence="1">
    <location>
        <begin position="18"/>
        <end position="46"/>
    </location>
</feature>
<proteinExistence type="predicted"/>
<reference evidence="2 3" key="1">
    <citation type="journal article" date="2012" name="J. Bacteriol.">
        <title>Genome Sequence of n-Alkane-Degrading Hydrocarboniphaga effusa Strain AP103T (ATCC BAA-332T).</title>
        <authorList>
            <person name="Chang H.K."/>
            <person name="Zylstra G.J."/>
            <person name="Chae J.C."/>
        </authorList>
    </citation>
    <scope>NUCLEOTIDE SEQUENCE [LARGE SCALE GENOMIC DNA]</scope>
    <source>
        <strain evidence="2 3">AP103</strain>
    </source>
</reference>
<evidence type="ECO:0000313" key="3">
    <source>
        <dbReference type="Proteomes" id="UP000003704"/>
    </source>
</evidence>
<evidence type="ECO:0000256" key="1">
    <source>
        <dbReference type="SAM" id="MobiDB-lite"/>
    </source>
</evidence>
<keyword evidence="3" id="KW-1185">Reference proteome</keyword>
<name>I7ZF25_9GAMM</name>
<protein>
    <submittedName>
        <fullName evidence="2">Uncharacterized protein</fullName>
    </submittedName>
</protein>
<feature type="compositionally biased region" description="Polar residues" evidence="1">
    <location>
        <begin position="37"/>
        <end position="46"/>
    </location>
</feature>
<dbReference type="AlphaFoldDB" id="I7ZF25"/>
<evidence type="ECO:0000313" key="2">
    <source>
        <dbReference type="EMBL" id="EIT70317.1"/>
    </source>
</evidence>
<gene>
    <name evidence="2" type="ORF">WQQ_04540</name>
</gene>
<feature type="compositionally biased region" description="Basic and acidic residues" evidence="1">
    <location>
        <begin position="25"/>
        <end position="35"/>
    </location>
</feature>
<accession>I7ZF25</accession>
<organism evidence="2 3">
    <name type="scientific">Hydrocarboniphaga effusa AP103</name>
    <dbReference type="NCBI Taxonomy" id="1172194"/>
    <lineage>
        <taxon>Bacteria</taxon>
        <taxon>Pseudomonadati</taxon>
        <taxon>Pseudomonadota</taxon>
        <taxon>Gammaproteobacteria</taxon>
        <taxon>Nevskiales</taxon>
        <taxon>Nevskiaceae</taxon>
        <taxon>Hydrocarboniphaga</taxon>
    </lineage>
</organism>
<dbReference type="EMBL" id="AKGD01000001">
    <property type="protein sequence ID" value="EIT70317.1"/>
    <property type="molecule type" value="Genomic_DNA"/>
</dbReference>
<sequence>MHDIYPLKKYARSMPTRNNSWRNAKRSDKCSHEVSTRAASTAKQSM</sequence>
<comment type="caution">
    <text evidence="2">The sequence shown here is derived from an EMBL/GenBank/DDBJ whole genome shotgun (WGS) entry which is preliminary data.</text>
</comment>